<proteinExistence type="predicted"/>
<evidence type="ECO:0000313" key="1">
    <source>
        <dbReference type="EMBL" id="KAK7385813.1"/>
    </source>
</evidence>
<name>A0AAN9X7I2_PSOTE</name>
<organism evidence="1 2">
    <name type="scientific">Psophocarpus tetragonolobus</name>
    <name type="common">Winged bean</name>
    <name type="synonym">Dolichos tetragonolobus</name>
    <dbReference type="NCBI Taxonomy" id="3891"/>
    <lineage>
        <taxon>Eukaryota</taxon>
        <taxon>Viridiplantae</taxon>
        <taxon>Streptophyta</taxon>
        <taxon>Embryophyta</taxon>
        <taxon>Tracheophyta</taxon>
        <taxon>Spermatophyta</taxon>
        <taxon>Magnoliopsida</taxon>
        <taxon>eudicotyledons</taxon>
        <taxon>Gunneridae</taxon>
        <taxon>Pentapetalae</taxon>
        <taxon>rosids</taxon>
        <taxon>fabids</taxon>
        <taxon>Fabales</taxon>
        <taxon>Fabaceae</taxon>
        <taxon>Papilionoideae</taxon>
        <taxon>50 kb inversion clade</taxon>
        <taxon>NPAAA clade</taxon>
        <taxon>indigoferoid/millettioid clade</taxon>
        <taxon>Phaseoleae</taxon>
        <taxon>Psophocarpus</taxon>
    </lineage>
</organism>
<keyword evidence="2" id="KW-1185">Reference proteome</keyword>
<sequence>MLIIVGDEQGLNVCVRDLFAQLDTDTNGLLSYEEKQRLRVLENGDPIWHGDELTCVYESLYVQLDHDLKEFKEEMKQIMLAMADGLGSLAVQMALQHDSLLMKAVHREYYA</sequence>
<comment type="caution">
    <text evidence="1">The sequence shown here is derived from an EMBL/GenBank/DDBJ whole genome shotgun (WGS) entry which is preliminary data.</text>
</comment>
<dbReference type="EMBL" id="JAYMYS010000008">
    <property type="protein sequence ID" value="KAK7385813.1"/>
    <property type="molecule type" value="Genomic_DNA"/>
</dbReference>
<dbReference type="Proteomes" id="UP001386955">
    <property type="component" value="Unassembled WGS sequence"/>
</dbReference>
<evidence type="ECO:0008006" key="3">
    <source>
        <dbReference type="Google" id="ProtNLM"/>
    </source>
</evidence>
<protein>
    <recommendedName>
        <fullName evidence="3">EF-hand domain-containing protein</fullName>
    </recommendedName>
</protein>
<reference evidence="1 2" key="1">
    <citation type="submission" date="2024-01" db="EMBL/GenBank/DDBJ databases">
        <title>The genomes of 5 underutilized Papilionoideae crops provide insights into root nodulation and disease resistanc.</title>
        <authorList>
            <person name="Jiang F."/>
        </authorList>
    </citation>
    <scope>NUCLEOTIDE SEQUENCE [LARGE SCALE GENOMIC DNA]</scope>
    <source>
        <strain evidence="1">DUOXIRENSHENG_FW03</strain>
        <tissue evidence="1">Leaves</tissue>
    </source>
</reference>
<dbReference type="PANTHER" id="PTHR34574">
    <property type="entry name" value="CALCIUM-BINDING EF-HAND FAMILY PROTEIN-RELATED"/>
    <property type="match status" value="1"/>
</dbReference>
<accession>A0AAN9X7I2</accession>
<gene>
    <name evidence="1" type="ORF">VNO78_31700</name>
</gene>
<dbReference type="PANTHER" id="PTHR34574:SF10">
    <property type="entry name" value="OS09G0482800 PROTEIN"/>
    <property type="match status" value="1"/>
</dbReference>
<evidence type="ECO:0000313" key="2">
    <source>
        <dbReference type="Proteomes" id="UP001386955"/>
    </source>
</evidence>
<dbReference type="AlphaFoldDB" id="A0AAN9X7I2"/>